<organism evidence="1 2">
    <name type="scientific">Cryobacterium psychrophilum</name>
    <dbReference type="NCBI Taxonomy" id="41988"/>
    <lineage>
        <taxon>Bacteria</taxon>
        <taxon>Bacillati</taxon>
        <taxon>Actinomycetota</taxon>
        <taxon>Actinomycetes</taxon>
        <taxon>Micrococcales</taxon>
        <taxon>Microbacteriaceae</taxon>
        <taxon>Cryobacterium</taxon>
    </lineage>
</organism>
<gene>
    <name evidence="1" type="ORF">E3T53_06765</name>
</gene>
<proteinExistence type="predicted"/>
<dbReference type="EMBL" id="SOHQ01000021">
    <property type="protein sequence ID" value="TFD79711.1"/>
    <property type="molecule type" value="Genomic_DNA"/>
</dbReference>
<keyword evidence="2" id="KW-1185">Reference proteome</keyword>
<comment type="caution">
    <text evidence="1">The sequence shown here is derived from an EMBL/GenBank/DDBJ whole genome shotgun (WGS) entry which is preliminary data.</text>
</comment>
<dbReference type="Proteomes" id="UP000298218">
    <property type="component" value="Unassembled WGS sequence"/>
</dbReference>
<dbReference type="AlphaFoldDB" id="A0A4Y8KND2"/>
<sequence>MISTANARALLTAGLIWRPASGDAFRIEQPGFDYDVFTVSAMAIEPHEFDTGTILGFNGTTEWALDSLALENALWLPREDQLREMLGRAFRALERTSDARYLVVAGLGEEQTHFTANEAADAYASAVLASMARTEPR</sequence>
<protein>
    <submittedName>
        <fullName evidence="1">Uncharacterized protein</fullName>
    </submittedName>
</protein>
<name>A0A4Y8KND2_9MICO</name>
<accession>A0A4Y8KND2</accession>
<reference evidence="1 2" key="1">
    <citation type="submission" date="2019-03" db="EMBL/GenBank/DDBJ databases">
        <title>Genomics of glacier-inhabiting Cryobacterium strains.</title>
        <authorList>
            <person name="Liu Q."/>
            <person name="Xin Y.-H."/>
        </authorList>
    </citation>
    <scope>NUCLEOTIDE SEQUENCE [LARGE SCALE GENOMIC DNA]</scope>
    <source>
        <strain evidence="1 2">CGMCC 1.4292</strain>
    </source>
</reference>
<evidence type="ECO:0000313" key="2">
    <source>
        <dbReference type="Proteomes" id="UP000298218"/>
    </source>
</evidence>
<evidence type="ECO:0000313" key="1">
    <source>
        <dbReference type="EMBL" id="TFD79711.1"/>
    </source>
</evidence>
<dbReference type="RefSeq" id="WP_134172074.1">
    <property type="nucleotide sequence ID" value="NZ_SODI01000001.1"/>
</dbReference>
<dbReference type="OrthoDB" id="3295834at2"/>